<comment type="subunit">
    <text evidence="9">The complex comprises the extracytoplasmic solute receptor protein and the two transmembrane proteins.</text>
</comment>
<keyword evidence="7 9" id="KW-0472">Membrane</keyword>
<protein>
    <recommendedName>
        <fullName evidence="9">TRAP transporter small permease protein</fullName>
    </recommendedName>
</protein>
<evidence type="ECO:0000256" key="9">
    <source>
        <dbReference type="RuleBase" id="RU369079"/>
    </source>
</evidence>
<evidence type="ECO:0000313" key="13">
    <source>
        <dbReference type="Proteomes" id="UP001652503"/>
    </source>
</evidence>
<keyword evidence="13" id="KW-1185">Reference proteome</keyword>
<feature type="transmembrane region" description="Helical" evidence="9">
    <location>
        <begin position="54"/>
        <end position="72"/>
    </location>
</feature>
<comment type="subcellular location">
    <subcellularLocation>
        <location evidence="1 9">Cell inner membrane</location>
        <topology evidence="1 9">Multi-pass membrane protein</topology>
    </subcellularLocation>
</comment>
<evidence type="ECO:0000256" key="2">
    <source>
        <dbReference type="ARBA" id="ARBA00022448"/>
    </source>
</evidence>
<comment type="function">
    <text evidence="9">Part of the tripartite ATP-independent periplasmic (TRAP) transport system.</text>
</comment>
<accession>A0ABT2Z581</accession>
<reference evidence="12 13" key="1">
    <citation type="submission" date="2022-10" db="EMBL/GenBank/DDBJ databases">
        <title>Defluviimonas sp. nov., isolated from ocean surface water.</title>
        <authorList>
            <person name="He W."/>
            <person name="Wang L."/>
            <person name="Zhang D.-F."/>
        </authorList>
    </citation>
    <scope>NUCLEOTIDE SEQUENCE [LARGE SCALE GENOMIC DNA]</scope>
    <source>
        <strain evidence="12 13">WL0075</strain>
    </source>
</reference>
<feature type="region of interest" description="Disordered" evidence="10">
    <location>
        <begin position="180"/>
        <end position="200"/>
    </location>
</feature>
<feature type="transmembrane region" description="Helical" evidence="9">
    <location>
        <begin position="15"/>
        <end position="34"/>
    </location>
</feature>
<evidence type="ECO:0000256" key="5">
    <source>
        <dbReference type="ARBA" id="ARBA00022692"/>
    </source>
</evidence>
<evidence type="ECO:0000313" key="12">
    <source>
        <dbReference type="EMBL" id="MCV2866303.1"/>
    </source>
</evidence>
<gene>
    <name evidence="12" type="ORF">OE647_16400</name>
</gene>
<keyword evidence="4 9" id="KW-0997">Cell inner membrane</keyword>
<comment type="caution">
    <text evidence="12">The sequence shown here is derived from an EMBL/GenBank/DDBJ whole genome shotgun (WGS) entry which is preliminary data.</text>
</comment>
<dbReference type="Pfam" id="PF04290">
    <property type="entry name" value="DctQ"/>
    <property type="match status" value="1"/>
</dbReference>
<comment type="similarity">
    <text evidence="8 9">Belongs to the TRAP transporter small permease family.</text>
</comment>
<dbReference type="InterPro" id="IPR055348">
    <property type="entry name" value="DctQ"/>
</dbReference>
<feature type="domain" description="Tripartite ATP-independent periplasmic transporters DctQ component" evidence="11">
    <location>
        <begin position="31"/>
        <end position="151"/>
    </location>
</feature>
<evidence type="ECO:0000256" key="1">
    <source>
        <dbReference type="ARBA" id="ARBA00004429"/>
    </source>
</evidence>
<dbReference type="PANTHER" id="PTHR35011">
    <property type="entry name" value="2,3-DIKETO-L-GULONATE TRAP TRANSPORTER SMALL PERMEASE PROTEIN YIAM"/>
    <property type="match status" value="1"/>
</dbReference>
<dbReference type="RefSeq" id="WP_263722830.1">
    <property type="nucleotide sequence ID" value="NZ_JAOWLA010000017.1"/>
</dbReference>
<keyword evidence="5 9" id="KW-0812">Transmembrane</keyword>
<evidence type="ECO:0000256" key="8">
    <source>
        <dbReference type="ARBA" id="ARBA00038436"/>
    </source>
</evidence>
<name>A0ABT2Z581_9RHOB</name>
<keyword evidence="3" id="KW-1003">Cell membrane</keyword>
<keyword evidence="6 9" id="KW-1133">Transmembrane helix</keyword>
<keyword evidence="2 9" id="KW-0813">Transport</keyword>
<evidence type="ECO:0000256" key="4">
    <source>
        <dbReference type="ARBA" id="ARBA00022519"/>
    </source>
</evidence>
<evidence type="ECO:0000259" key="11">
    <source>
        <dbReference type="Pfam" id="PF04290"/>
    </source>
</evidence>
<feature type="transmembrane region" description="Helical" evidence="9">
    <location>
        <begin position="92"/>
        <end position="117"/>
    </location>
</feature>
<feature type="transmembrane region" description="Helical" evidence="9">
    <location>
        <begin position="141"/>
        <end position="165"/>
    </location>
</feature>
<evidence type="ECO:0000256" key="3">
    <source>
        <dbReference type="ARBA" id="ARBA00022475"/>
    </source>
</evidence>
<evidence type="ECO:0000256" key="7">
    <source>
        <dbReference type="ARBA" id="ARBA00023136"/>
    </source>
</evidence>
<evidence type="ECO:0000256" key="6">
    <source>
        <dbReference type="ARBA" id="ARBA00022989"/>
    </source>
</evidence>
<evidence type="ECO:0000256" key="10">
    <source>
        <dbReference type="SAM" id="MobiDB-lite"/>
    </source>
</evidence>
<dbReference type="InterPro" id="IPR007387">
    <property type="entry name" value="TRAP_DctQ"/>
</dbReference>
<organism evidence="12 13">
    <name type="scientific">Albidovulum sediminicola</name>
    <dbReference type="NCBI Taxonomy" id="2984331"/>
    <lineage>
        <taxon>Bacteria</taxon>
        <taxon>Pseudomonadati</taxon>
        <taxon>Pseudomonadota</taxon>
        <taxon>Alphaproteobacteria</taxon>
        <taxon>Rhodobacterales</taxon>
        <taxon>Paracoccaceae</taxon>
        <taxon>Albidovulum</taxon>
    </lineage>
</organism>
<proteinExistence type="inferred from homology"/>
<dbReference type="EMBL" id="JAOWLA010000017">
    <property type="protein sequence ID" value="MCV2866303.1"/>
    <property type="molecule type" value="Genomic_DNA"/>
</dbReference>
<dbReference type="Proteomes" id="UP001652503">
    <property type="component" value="Unassembled WGS sequence"/>
</dbReference>
<sequence length="200" mass="21333">MDAPRPRFLALGERISRIAVWIGGLMIVLTAGLITAEVLLRKIANISTGGADELSGYALAVGSSWSMGFALLRRAHVRVDALYGQFSATPRAWLDCLAILAMTGFALVLTWFCAGVLQESITLGARSTTTLSIPLWLPQGLWITGFLIFSALGLILSFHAVLALLAGKAERVRHLVGSRTAEEELSEDGGQPPANGGERC</sequence>